<evidence type="ECO:0000256" key="10">
    <source>
        <dbReference type="ARBA" id="ARBA00022989"/>
    </source>
</evidence>
<keyword evidence="9" id="KW-0249">Electron transport</keyword>
<evidence type="ECO:0000256" key="11">
    <source>
        <dbReference type="ARBA" id="ARBA00023002"/>
    </source>
</evidence>
<dbReference type="EC" id="1.16.1.9" evidence="3"/>
<dbReference type="GO" id="GO:0015677">
    <property type="term" value="P:copper ion import"/>
    <property type="evidence" value="ECO:0007669"/>
    <property type="project" value="TreeGrafter"/>
</dbReference>
<keyword evidence="5" id="KW-1003">Cell membrane</keyword>
<evidence type="ECO:0000259" key="17">
    <source>
        <dbReference type="PROSITE" id="PS51384"/>
    </source>
</evidence>
<feature type="transmembrane region" description="Helical" evidence="16">
    <location>
        <begin position="205"/>
        <end position="221"/>
    </location>
</feature>
<dbReference type="GO" id="GO:0006879">
    <property type="term" value="P:intracellular iron ion homeostasis"/>
    <property type="evidence" value="ECO:0007669"/>
    <property type="project" value="TreeGrafter"/>
</dbReference>
<feature type="transmembrane region" description="Helical" evidence="16">
    <location>
        <begin position="40"/>
        <end position="57"/>
    </location>
</feature>
<dbReference type="PANTHER" id="PTHR32361">
    <property type="entry name" value="FERRIC/CUPRIC REDUCTASE TRANSMEMBRANE COMPONENT"/>
    <property type="match status" value="1"/>
</dbReference>
<evidence type="ECO:0000256" key="15">
    <source>
        <dbReference type="ARBA" id="ARBA00048483"/>
    </source>
</evidence>
<dbReference type="OrthoDB" id="167398at2759"/>
<dbReference type="InterPro" id="IPR013112">
    <property type="entry name" value="FAD-bd_8"/>
</dbReference>
<organism evidence="18 19">
    <name type="scientific">Scheffersomyces spartinae</name>
    <dbReference type="NCBI Taxonomy" id="45513"/>
    <lineage>
        <taxon>Eukaryota</taxon>
        <taxon>Fungi</taxon>
        <taxon>Dikarya</taxon>
        <taxon>Ascomycota</taxon>
        <taxon>Saccharomycotina</taxon>
        <taxon>Pichiomycetes</taxon>
        <taxon>Debaryomycetaceae</taxon>
        <taxon>Scheffersomyces</taxon>
    </lineage>
</organism>
<dbReference type="InterPro" id="IPR039261">
    <property type="entry name" value="FNR_nucleotide-bd"/>
</dbReference>
<evidence type="ECO:0000256" key="5">
    <source>
        <dbReference type="ARBA" id="ARBA00022475"/>
    </source>
</evidence>
<dbReference type="EMBL" id="JAHMUF010000005">
    <property type="protein sequence ID" value="KAG7194866.1"/>
    <property type="molecule type" value="Genomic_DNA"/>
</dbReference>
<feature type="transmembrane region" description="Helical" evidence="16">
    <location>
        <begin position="145"/>
        <end position="169"/>
    </location>
</feature>
<dbReference type="Proteomes" id="UP000790833">
    <property type="component" value="Unassembled WGS sequence"/>
</dbReference>
<feature type="domain" description="FAD-binding FR-type" evidence="17">
    <location>
        <begin position="217"/>
        <end position="335"/>
    </location>
</feature>
<feature type="transmembrane region" description="Helical" evidence="16">
    <location>
        <begin position="119"/>
        <end position="139"/>
    </location>
</feature>
<evidence type="ECO:0000256" key="14">
    <source>
        <dbReference type="ARBA" id="ARBA00023180"/>
    </source>
</evidence>
<evidence type="ECO:0000256" key="12">
    <source>
        <dbReference type="ARBA" id="ARBA00023065"/>
    </source>
</evidence>
<evidence type="ECO:0000313" key="18">
    <source>
        <dbReference type="EMBL" id="KAG7194866.1"/>
    </source>
</evidence>
<keyword evidence="13 16" id="KW-0472">Membrane</keyword>
<dbReference type="InterPro" id="IPR051410">
    <property type="entry name" value="Ferric/Cupric_Reductase"/>
</dbReference>
<dbReference type="InterPro" id="IPR017938">
    <property type="entry name" value="Riboflavin_synthase-like_b-brl"/>
</dbReference>
<dbReference type="SFLD" id="SFLDG01168">
    <property type="entry name" value="Ferric_reductase_subgroup_(FRE"/>
    <property type="match status" value="1"/>
</dbReference>
<dbReference type="SUPFAM" id="SSF52343">
    <property type="entry name" value="Ferredoxin reductase-like, C-terminal NADP-linked domain"/>
    <property type="match status" value="1"/>
</dbReference>
<keyword evidence="6" id="KW-0285">Flavoprotein</keyword>
<evidence type="ECO:0000256" key="9">
    <source>
        <dbReference type="ARBA" id="ARBA00022982"/>
    </source>
</evidence>
<dbReference type="AlphaFoldDB" id="A0A9P8AJK6"/>
<evidence type="ECO:0000256" key="4">
    <source>
        <dbReference type="ARBA" id="ARBA00022448"/>
    </source>
</evidence>
<keyword evidence="4" id="KW-0813">Transport</keyword>
<dbReference type="GO" id="GO:0052851">
    <property type="term" value="F:ferric-chelate reductase (NADPH) activity"/>
    <property type="evidence" value="ECO:0007669"/>
    <property type="project" value="UniProtKB-EC"/>
</dbReference>
<comment type="caution">
    <text evidence="18">The sequence shown here is derived from an EMBL/GenBank/DDBJ whole genome shotgun (WGS) entry which is preliminary data.</text>
</comment>
<dbReference type="GeneID" id="66117347"/>
<dbReference type="GO" id="GO:0006826">
    <property type="term" value="P:iron ion transport"/>
    <property type="evidence" value="ECO:0007669"/>
    <property type="project" value="TreeGrafter"/>
</dbReference>
<dbReference type="RefSeq" id="XP_043050413.1">
    <property type="nucleotide sequence ID" value="XM_043194662.1"/>
</dbReference>
<keyword evidence="12" id="KW-0406">Ion transport</keyword>
<gene>
    <name evidence="18" type="ORF">KQ657_003973</name>
</gene>
<dbReference type="SFLD" id="SFLDS00052">
    <property type="entry name" value="Ferric_Reductase_Domain"/>
    <property type="match status" value="1"/>
</dbReference>
<keyword evidence="19" id="KW-1185">Reference proteome</keyword>
<keyword evidence="11" id="KW-0560">Oxidoreductase</keyword>
<proteinExistence type="inferred from homology"/>
<comment type="subcellular location">
    <subcellularLocation>
        <location evidence="1">Cell membrane</location>
        <topology evidence="1">Multi-pass membrane protein</topology>
    </subcellularLocation>
</comment>
<dbReference type="Pfam" id="PF01794">
    <property type="entry name" value="Ferric_reduct"/>
    <property type="match status" value="1"/>
</dbReference>
<evidence type="ECO:0000256" key="7">
    <source>
        <dbReference type="ARBA" id="ARBA00022692"/>
    </source>
</evidence>
<dbReference type="Pfam" id="PF08030">
    <property type="entry name" value="NAD_binding_6"/>
    <property type="match status" value="1"/>
</dbReference>
<dbReference type="InterPro" id="IPR013130">
    <property type="entry name" value="Fe3_Rdtase_TM_dom"/>
</dbReference>
<dbReference type="InterPro" id="IPR017927">
    <property type="entry name" value="FAD-bd_FR_type"/>
</dbReference>
<dbReference type="InterPro" id="IPR013121">
    <property type="entry name" value="Fe_red_NAD-bd_6"/>
</dbReference>
<evidence type="ECO:0000256" key="3">
    <source>
        <dbReference type="ARBA" id="ARBA00012668"/>
    </source>
</evidence>
<name>A0A9P8AJK6_9ASCO</name>
<keyword evidence="7 16" id="KW-0812">Transmembrane</keyword>
<keyword evidence="8" id="KW-0274">FAD</keyword>
<reference evidence="18" key="1">
    <citation type="submission" date="2021-03" db="EMBL/GenBank/DDBJ databases">
        <authorList>
            <person name="Palmer J.M."/>
        </authorList>
    </citation>
    <scope>NUCLEOTIDE SEQUENCE</scope>
    <source>
        <strain evidence="18">ARV_011</strain>
    </source>
</reference>
<evidence type="ECO:0000256" key="1">
    <source>
        <dbReference type="ARBA" id="ARBA00004651"/>
    </source>
</evidence>
<dbReference type="GO" id="GO:0005886">
    <property type="term" value="C:plasma membrane"/>
    <property type="evidence" value="ECO:0007669"/>
    <property type="project" value="UniProtKB-SubCell"/>
</dbReference>
<sequence>MIPFSTWVRKCITLAPTFSKTKSRALRWFNMDIGVIPSRWESGVLFGFYALGIIFMGTEVNTAIKAGGGSAAVADLIGMRFGVYATVLIPLLFIFAGRNNFLQFVTRWNFSTFLTFHRWIARAVFMLLMGHVGAITYSWKGQVAYSVAMSADWVIWGTVATCGCGVMLFQGMLSLRRLAYEIFLVVHIVLALFFAIGAVKHLDHFEGFSAFAYVAIAVWVFDRCVRLIRIISFGFPEATLTLMPDNIIKVAIPKRSWWKSTPGGYGFIHFLTPSTFFQSHPFTIVDSVDSKNVITVFCRIKGGVTHSIHRKLAAKSLSMTMRVTLEGPYGFQAPVAAHDTVVFIAAGNGIPGIISETLDLAKRTRDLSAKKAELHWVVRNRSHVGIFEKELAVLGKHNIDITIYCTGLSLNPFATPTKAEKYDEKNLSPETLEFDVSASTLQTNSRINWIDRRPDVHTIVRGGIERSNRAVAFVTCASPAMNDEIRSAVRGNLVAGKRIDLIDQLQIWA</sequence>
<accession>A0A9P8AJK6</accession>
<dbReference type="SUPFAM" id="SSF63380">
    <property type="entry name" value="Riboflavin synthase domain-like"/>
    <property type="match status" value="1"/>
</dbReference>
<keyword evidence="10 16" id="KW-1133">Transmembrane helix</keyword>
<keyword evidence="14" id="KW-0325">Glycoprotein</keyword>
<evidence type="ECO:0000256" key="8">
    <source>
        <dbReference type="ARBA" id="ARBA00022827"/>
    </source>
</evidence>
<dbReference type="CDD" id="cd06186">
    <property type="entry name" value="NOX_Duox_like_FAD_NADP"/>
    <property type="match status" value="1"/>
</dbReference>
<evidence type="ECO:0000313" key="19">
    <source>
        <dbReference type="Proteomes" id="UP000790833"/>
    </source>
</evidence>
<dbReference type="PROSITE" id="PS51384">
    <property type="entry name" value="FAD_FR"/>
    <property type="match status" value="1"/>
</dbReference>
<protein>
    <recommendedName>
        <fullName evidence="3">ferric-chelate reductase (NADPH)</fullName>
        <ecNumber evidence="3">1.16.1.9</ecNumber>
    </recommendedName>
</protein>
<evidence type="ECO:0000256" key="6">
    <source>
        <dbReference type="ARBA" id="ARBA00022630"/>
    </source>
</evidence>
<dbReference type="Pfam" id="PF08022">
    <property type="entry name" value="FAD_binding_8"/>
    <property type="match status" value="1"/>
</dbReference>
<evidence type="ECO:0000256" key="16">
    <source>
        <dbReference type="SAM" id="Phobius"/>
    </source>
</evidence>
<feature type="transmembrane region" description="Helical" evidence="16">
    <location>
        <begin position="77"/>
        <end position="98"/>
    </location>
</feature>
<dbReference type="Gene3D" id="3.40.50.80">
    <property type="entry name" value="Nucleotide-binding domain of ferredoxin-NADP reductase (FNR) module"/>
    <property type="match status" value="1"/>
</dbReference>
<feature type="transmembrane region" description="Helical" evidence="16">
    <location>
        <begin position="178"/>
        <end position="199"/>
    </location>
</feature>
<dbReference type="PANTHER" id="PTHR32361:SF9">
    <property type="entry name" value="FERRIC REDUCTASE TRANSMEMBRANE COMPONENT 3-RELATED"/>
    <property type="match status" value="1"/>
</dbReference>
<evidence type="ECO:0000256" key="2">
    <source>
        <dbReference type="ARBA" id="ARBA00006278"/>
    </source>
</evidence>
<evidence type="ECO:0000256" key="13">
    <source>
        <dbReference type="ARBA" id="ARBA00023136"/>
    </source>
</evidence>
<comment type="catalytic activity">
    <reaction evidence="15">
        <text>2 a Fe(II)-siderophore + NADP(+) + H(+) = 2 a Fe(III)-siderophore + NADPH</text>
        <dbReference type="Rhea" id="RHEA:28795"/>
        <dbReference type="Rhea" id="RHEA-COMP:11342"/>
        <dbReference type="Rhea" id="RHEA-COMP:11344"/>
        <dbReference type="ChEBI" id="CHEBI:15378"/>
        <dbReference type="ChEBI" id="CHEBI:29033"/>
        <dbReference type="ChEBI" id="CHEBI:29034"/>
        <dbReference type="ChEBI" id="CHEBI:57783"/>
        <dbReference type="ChEBI" id="CHEBI:58349"/>
        <dbReference type="EC" id="1.16.1.9"/>
    </reaction>
</comment>
<comment type="similarity">
    <text evidence="2">Belongs to the ferric reductase (FRE) family.</text>
</comment>